<evidence type="ECO:0000256" key="2">
    <source>
        <dbReference type="ARBA" id="ARBA00022723"/>
    </source>
</evidence>
<reference evidence="11 12" key="1">
    <citation type="submission" date="2017-12" db="EMBL/GenBank/DDBJ databases">
        <title>Comparative genomics of Botrytis spp.</title>
        <authorList>
            <person name="Valero-Jimenez C.A."/>
            <person name="Tapia P."/>
            <person name="Veloso J."/>
            <person name="Silva-Moreno E."/>
            <person name="Staats M."/>
            <person name="Valdes J.H."/>
            <person name="Van Kan J.A.L."/>
        </authorList>
    </citation>
    <scope>NUCLEOTIDE SEQUENCE [LARGE SCALE GENOMIC DNA]</scope>
    <source>
        <strain evidence="11 12">MUCL435</strain>
    </source>
</reference>
<dbReference type="PANTHER" id="PTHR46179:SF13">
    <property type="entry name" value="C2H2-TYPE DOMAIN-CONTAINING PROTEIN"/>
    <property type="match status" value="1"/>
</dbReference>
<protein>
    <recommendedName>
        <fullName evidence="10">C2H2-type domain-containing protein</fullName>
    </recommendedName>
</protein>
<feature type="domain" description="C2H2-type" evidence="10">
    <location>
        <begin position="293"/>
        <end position="316"/>
    </location>
</feature>
<evidence type="ECO:0000259" key="10">
    <source>
        <dbReference type="PROSITE" id="PS50157"/>
    </source>
</evidence>
<feature type="region of interest" description="Disordered" evidence="9">
    <location>
        <begin position="93"/>
        <end position="116"/>
    </location>
</feature>
<organism evidence="11 12">
    <name type="scientific">Botrytis galanthina</name>
    <dbReference type="NCBI Taxonomy" id="278940"/>
    <lineage>
        <taxon>Eukaryota</taxon>
        <taxon>Fungi</taxon>
        <taxon>Dikarya</taxon>
        <taxon>Ascomycota</taxon>
        <taxon>Pezizomycotina</taxon>
        <taxon>Leotiomycetes</taxon>
        <taxon>Helotiales</taxon>
        <taxon>Sclerotiniaceae</taxon>
        <taxon>Botrytis</taxon>
    </lineage>
</organism>
<keyword evidence="5" id="KW-0805">Transcription regulation</keyword>
<comment type="caution">
    <text evidence="11">The sequence shown here is derived from an EMBL/GenBank/DDBJ whole genome shotgun (WGS) entry which is preliminary data.</text>
</comment>
<evidence type="ECO:0000256" key="3">
    <source>
        <dbReference type="ARBA" id="ARBA00022771"/>
    </source>
</evidence>
<dbReference type="PANTHER" id="PTHR46179">
    <property type="entry name" value="ZINC FINGER PROTEIN"/>
    <property type="match status" value="1"/>
</dbReference>
<dbReference type="InterPro" id="IPR051061">
    <property type="entry name" value="Zinc_finger_trans_reg"/>
</dbReference>
<evidence type="ECO:0000256" key="8">
    <source>
        <dbReference type="PROSITE-ProRule" id="PRU00042"/>
    </source>
</evidence>
<dbReference type="GO" id="GO:0005634">
    <property type="term" value="C:nucleus"/>
    <property type="evidence" value="ECO:0007669"/>
    <property type="project" value="UniProtKB-SubCell"/>
</dbReference>
<dbReference type="Proteomes" id="UP000308671">
    <property type="component" value="Unassembled WGS sequence"/>
</dbReference>
<dbReference type="PROSITE" id="PS00028">
    <property type="entry name" value="ZINC_FINGER_C2H2_1"/>
    <property type="match status" value="1"/>
</dbReference>
<name>A0A4S8QRC3_9HELO</name>
<keyword evidence="7" id="KW-0539">Nucleus</keyword>
<proteinExistence type="predicted"/>
<dbReference type="GO" id="GO:0006357">
    <property type="term" value="P:regulation of transcription by RNA polymerase II"/>
    <property type="evidence" value="ECO:0007669"/>
    <property type="project" value="TreeGrafter"/>
</dbReference>
<comment type="subcellular location">
    <subcellularLocation>
        <location evidence="1">Nucleus</location>
    </subcellularLocation>
</comment>
<evidence type="ECO:0000256" key="9">
    <source>
        <dbReference type="SAM" id="MobiDB-lite"/>
    </source>
</evidence>
<keyword evidence="12" id="KW-1185">Reference proteome</keyword>
<dbReference type="EMBL" id="PQXL01000362">
    <property type="protein sequence ID" value="THV46761.1"/>
    <property type="molecule type" value="Genomic_DNA"/>
</dbReference>
<sequence>MASHEAYVSNFPYCSQSVDSNPIGNQSTHQFQNPCISDSGGYAPSTQLFCTSTKEPYDFPSLSLDPGAFANNAHSHVPSVGWIKQSHVGNEAIQSSFPKPGQSNEPEAEWQSLGNPDAQHCFNTKYPSTNYTSMKSSQAYSLSGCDLSGYVSNWEQDPIQQNNLVASVNEGMQVATEDDSRMNQAGIILRGHKPSDTSEAQYPFIDNMAQSQYSPFYLHDHSLIQEPFTVVATNQESAALDNQNQYSPSGTISDQCQFPCKCPHENCRRNNTKIFTNSSGLQAHWYRAHKKRFLCPRCNAIFGTTAEVRRHSTAIHIDGPKEFTCDIPCCAGRAKEFNRKHRLKEHMEKWHGFYSCSAVDCSRGPGHGFKDQALLKDHVLKSHDHDLFKSNSSLASTHNVRNKTAGYSYDQLGSIKMTKMWLEQQALNQSGFEDKTAQDAENLFISSYFPAIFHLWPSKDTPTEIKSGRFCLECYLASNTAMSRRNFDQSNCDNSGYESASHRTHSTCGSAYSDGQCPNSPKVPRSCLDTDVHSNVVLREFTRSFPDLIESDCSHSNWGIAQIFPNEESFQNAPNFPLSSADCGVSLPNFTCGSKIESFFIPTIYNSQILENFVFDDSWLTGGISSPSLPYAEQFQFCGPTSSYEKLSNVSTEAGTSASNSECADILESNFCGPAQCHWVGCTSKATFSTPKAFNKHLKNIHLRPLVCDFEGCGYQKPFRNKYDLERHRQTAHVRARNHECPFVQCGDIAFVRKDKLWVHIRECHDKPSTVSTCPVVHCGKEVETPVSEHIQKEHGSFECGLSTCGTKQSHFTDIQLESHLRNAHGINSGEASKAVGAAKKTSNKTIRIRELYTKSEIRECAICSP</sequence>
<evidence type="ECO:0000256" key="4">
    <source>
        <dbReference type="ARBA" id="ARBA00022833"/>
    </source>
</evidence>
<dbReference type="PROSITE" id="PS50157">
    <property type="entry name" value="ZINC_FINGER_C2H2_2"/>
    <property type="match status" value="1"/>
</dbReference>
<dbReference type="Gene3D" id="3.30.160.60">
    <property type="entry name" value="Classic Zinc Finger"/>
    <property type="match status" value="2"/>
</dbReference>
<evidence type="ECO:0000256" key="5">
    <source>
        <dbReference type="ARBA" id="ARBA00023015"/>
    </source>
</evidence>
<gene>
    <name evidence="11" type="ORF">BGAL_0362g00110</name>
</gene>
<dbReference type="SMART" id="SM00355">
    <property type="entry name" value="ZnF_C2H2"/>
    <property type="match status" value="9"/>
</dbReference>
<accession>A0A4S8QRC3</accession>
<keyword evidence="6" id="KW-0804">Transcription</keyword>
<dbReference type="InterPro" id="IPR013087">
    <property type="entry name" value="Znf_C2H2_type"/>
</dbReference>
<evidence type="ECO:0000256" key="7">
    <source>
        <dbReference type="ARBA" id="ARBA00023242"/>
    </source>
</evidence>
<evidence type="ECO:0000313" key="12">
    <source>
        <dbReference type="Proteomes" id="UP000308671"/>
    </source>
</evidence>
<feature type="compositionally biased region" description="Polar residues" evidence="9">
    <location>
        <begin position="93"/>
        <end position="105"/>
    </location>
</feature>
<evidence type="ECO:0000256" key="6">
    <source>
        <dbReference type="ARBA" id="ARBA00023163"/>
    </source>
</evidence>
<keyword evidence="3 8" id="KW-0863">Zinc-finger</keyword>
<keyword evidence="2" id="KW-0479">Metal-binding</keyword>
<dbReference type="OrthoDB" id="2687452at2759"/>
<dbReference type="GO" id="GO:0008270">
    <property type="term" value="F:zinc ion binding"/>
    <property type="evidence" value="ECO:0007669"/>
    <property type="project" value="UniProtKB-KW"/>
</dbReference>
<evidence type="ECO:0000313" key="11">
    <source>
        <dbReference type="EMBL" id="THV46761.1"/>
    </source>
</evidence>
<evidence type="ECO:0000256" key="1">
    <source>
        <dbReference type="ARBA" id="ARBA00004123"/>
    </source>
</evidence>
<dbReference type="AlphaFoldDB" id="A0A4S8QRC3"/>
<keyword evidence="4" id="KW-0862">Zinc</keyword>